<dbReference type="SUPFAM" id="SSF69572">
    <property type="entry name" value="Activating enzymes of the ubiquitin-like proteins"/>
    <property type="match status" value="1"/>
</dbReference>
<dbReference type="GO" id="GO:0016779">
    <property type="term" value="F:nucleotidyltransferase activity"/>
    <property type="evidence" value="ECO:0007669"/>
    <property type="project" value="TreeGrafter"/>
</dbReference>
<dbReference type="GO" id="GO:0008641">
    <property type="term" value="F:ubiquitin-like modifier activating enzyme activity"/>
    <property type="evidence" value="ECO:0007669"/>
    <property type="project" value="InterPro"/>
</dbReference>
<proteinExistence type="predicted"/>
<reference evidence="2" key="1">
    <citation type="journal article" date="2019" name="Microb. Cell Fact.">
        <title>Engineering of leucine-responsive regulatory protein improves spiramycin and bitespiramycin biosynthesis.</title>
        <authorList>
            <person name="Lu Z."/>
            <person name="Zhang X."/>
            <person name="Dai J."/>
            <person name="Wang Y."/>
            <person name="He W."/>
        </authorList>
    </citation>
    <scope>NUCLEOTIDE SEQUENCE</scope>
    <source>
        <strain evidence="2">WSJ</strain>
    </source>
</reference>
<evidence type="ECO:0000259" key="1">
    <source>
        <dbReference type="Pfam" id="PF00899"/>
    </source>
</evidence>
<dbReference type="InterPro" id="IPR000594">
    <property type="entry name" value="ThiF_NAD_FAD-bd"/>
</dbReference>
<dbReference type="Pfam" id="PF00899">
    <property type="entry name" value="ThiF"/>
    <property type="match status" value="1"/>
</dbReference>
<feature type="domain" description="THIF-type NAD/FAD binding fold" evidence="1">
    <location>
        <begin position="13"/>
        <end position="231"/>
    </location>
</feature>
<dbReference type="InterPro" id="IPR045886">
    <property type="entry name" value="ThiF/MoeB/HesA"/>
</dbReference>
<dbReference type="Gene3D" id="3.40.50.720">
    <property type="entry name" value="NAD(P)-binding Rossmann-like Domain"/>
    <property type="match status" value="1"/>
</dbReference>
<name>A0A411PXH6_9ACTN</name>
<dbReference type="AlphaFoldDB" id="A0A411PXH6"/>
<dbReference type="GO" id="GO:0032446">
    <property type="term" value="P:protein modification by small protein conjugation"/>
    <property type="evidence" value="ECO:0007669"/>
    <property type="project" value="TreeGrafter"/>
</dbReference>
<dbReference type="PANTHER" id="PTHR10953">
    <property type="entry name" value="UBIQUITIN-ACTIVATING ENZYME E1"/>
    <property type="match status" value="1"/>
</dbReference>
<dbReference type="PANTHER" id="PTHR10953:SF102">
    <property type="entry name" value="ADENYLYLTRANSFERASE AND SULFURTRANSFERASE MOCS3"/>
    <property type="match status" value="1"/>
</dbReference>
<dbReference type="GO" id="GO:0005737">
    <property type="term" value="C:cytoplasm"/>
    <property type="evidence" value="ECO:0007669"/>
    <property type="project" value="TreeGrafter"/>
</dbReference>
<dbReference type="GO" id="GO:0004792">
    <property type="term" value="F:thiosulfate-cyanide sulfurtransferase activity"/>
    <property type="evidence" value="ECO:0007669"/>
    <property type="project" value="TreeGrafter"/>
</dbReference>
<dbReference type="EMBL" id="MH460451">
    <property type="protein sequence ID" value="QBG49805.1"/>
    <property type="molecule type" value="Genomic_DNA"/>
</dbReference>
<dbReference type="InterPro" id="IPR035985">
    <property type="entry name" value="Ubiquitin-activating_enz"/>
</dbReference>
<sequence length="350" mass="37297">MPGWDPDTFAGATAVVVGLGALGNEAAKNLALAGIGRLVLCDPDTVETTNLSRSVLFGPDDVGRPKTEAAAEALRRLSATVVVEPRVRDLAAGVGLGELAAADVVLGCLDSLRSRMRLLGRCALVEAPLVDGATGPWEGEIRLRLDTQEACYGCTLTAHQRSSADVPWSCLDDTTAGPLGTSIGTTALVAAWMTQAALRSVLGTPPPYRMLRIESLTGRTAPVAMTRARDCPHHRPIQGDITPCALNHRATAGELTAVLPGGEPLTWSQFPLPVRCRACQGYAETVGDRAVADTPFSRCDQCGRLRRPRFSNRLRDAAPDARLTELGVPPQEILPVRQPRGEYTWHQLSS</sequence>
<protein>
    <submittedName>
        <fullName evidence="2">Dinucleotide-utilizing enzyme</fullName>
    </submittedName>
</protein>
<accession>A0A411PXH6</accession>
<evidence type="ECO:0000313" key="2">
    <source>
        <dbReference type="EMBL" id="QBG49805.1"/>
    </source>
</evidence>
<organism evidence="2">
    <name type="scientific">Streptomyces spiramyceticus</name>
    <dbReference type="NCBI Taxonomy" id="299717"/>
    <lineage>
        <taxon>Bacteria</taxon>
        <taxon>Bacillati</taxon>
        <taxon>Actinomycetota</taxon>
        <taxon>Actinomycetes</taxon>
        <taxon>Kitasatosporales</taxon>
        <taxon>Streptomycetaceae</taxon>
        <taxon>Streptomyces</taxon>
    </lineage>
</organism>